<evidence type="ECO:0000256" key="1">
    <source>
        <dbReference type="SAM" id="MobiDB-lite"/>
    </source>
</evidence>
<dbReference type="PANTHER" id="PTHR48477">
    <property type="entry name" value="PHOSPHATE TRANSPORTER PHO1"/>
    <property type="match status" value="1"/>
</dbReference>
<dbReference type="Pfam" id="PF03105">
    <property type="entry name" value="SPX"/>
    <property type="match status" value="1"/>
</dbReference>
<dbReference type="InterPro" id="IPR052486">
    <property type="entry name" value="PHO1"/>
</dbReference>
<name>A0AAD5GXQ7_AMBAR</name>
<evidence type="ECO:0000313" key="3">
    <source>
        <dbReference type="EMBL" id="KAI7756864.1"/>
    </source>
</evidence>
<comment type="caution">
    <text evidence="3">The sequence shown here is derived from an EMBL/GenBank/DDBJ whole genome shotgun (WGS) entry which is preliminary data.</text>
</comment>
<evidence type="ECO:0000259" key="2">
    <source>
        <dbReference type="PROSITE" id="PS51382"/>
    </source>
</evidence>
<feature type="region of interest" description="Disordered" evidence="1">
    <location>
        <begin position="67"/>
        <end position="100"/>
    </location>
</feature>
<feature type="domain" description="SPX" evidence="2">
    <location>
        <begin position="2"/>
        <end position="225"/>
    </location>
</feature>
<organism evidence="3 4">
    <name type="scientific">Ambrosia artemisiifolia</name>
    <name type="common">Common ragweed</name>
    <dbReference type="NCBI Taxonomy" id="4212"/>
    <lineage>
        <taxon>Eukaryota</taxon>
        <taxon>Viridiplantae</taxon>
        <taxon>Streptophyta</taxon>
        <taxon>Embryophyta</taxon>
        <taxon>Tracheophyta</taxon>
        <taxon>Spermatophyta</taxon>
        <taxon>Magnoliopsida</taxon>
        <taxon>eudicotyledons</taxon>
        <taxon>Gunneridae</taxon>
        <taxon>Pentapetalae</taxon>
        <taxon>asterids</taxon>
        <taxon>campanulids</taxon>
        <taxon>Asterales</taxon>
        <taxon>Asteraceae</taxon>
        <taxon>Asteroideae</taxon>
        <taxon>Heliantheae alliance</taxon>
        <taxon>Heliantheae</taxon>
        <taxon>Ambrosia</taxon>
    </lineage>
</organism>
<gene>
    <name evidence="3" type="ORF">M8C21_025049</name>
</gene>
<proteinExistence type="predicted"/>
<feature type="compositionally biased region" description="Acidic residues" evidence="1">
    <location>
        <begin position="88"/>
        <end position="100"/>
    </location>
</feature>
<keyword evidence="4" id="KW-1185">Reference proteome</keyword>
<dbReference type="PROSITE" id="PS51382">
    <property type="entry name" value="SPX"/>
    <property type="match status" value="1"/>
</dbReference>
<dbReference type="GO" id="GO:0016036">
    <property type="term" value="P:cellular response to phosphate starvation"/>
    <property type="evidence" value="ECO:0007669"/>
    <property type="project" value="InterPro"/>
</dbReference>
<dbReference type="PANTHER" id="PTHR48477:SF1">
    <property type="entry name" value="PHOSPHATE TRANSPORTER PHO1"/>
    <property type="match status" value="1"/>
</dbReference>
<dbReference type="InterPro" id="IPR004331">
    <property type="entry name" value="SPX_dom"/>
</dbReference>
<accession>A0AAD5GXQ7</accession>
<protein>
    <recommendedName>
        <fullName evidence="2">SPX domain-containing protein</fullName>
    </recommendedName>
</protein>
<dbReference type="EMBL" id="JAMZMK010000244">
    <property type="protein sequence ID" value="KAI7756864.1"/>
    <property type="molecule type" value="Genomic_DNA"/>
</dbReference>
<dbReference type="AlphaFoldDB" id="A0AAD5GXQ7"/>
<sequence length="225" mass="26144">MVKFSKELEAQLIPEWKDAFVNYWVLKKHVKKVKLSRISKPNINDHDYGVSIFDPVRSFIRRLSSCNATNNDPPDHMLQVRNTSSEVQSEEGEDEEDDETELVDHLYSEEDEVKEFFEKLDEELDKVNQFYMNKETEFLERGDMLKKQLQILLDLQQLVDCRRRSNSFNSTASSGFLRSYSSGRTSDSGIYIITFTLCFLLVDVDDATKVCKMVLYPVSGVQIIE</sequence>
<evidence type="ECO:0000313" key="4">
    <source>
        <dbReference type="Proteomes" id="UP001206925"/>
    </source>
</evidence>
<reference evidence="3" key="1">
    <citation type="submission" date="2022-06" db="EMBL/GenBank/DDBJ databases">
        <title>Uncovering the hologenomic basis of an extraordinary plant invasion.</title>
        <authorList>
            <person name="Bieker V.C."/>
            <person name="Martin M.D."/>
            <person name="Gilbert T."/>
            <person name="Hodgins K."/>
            <person name="Battlay P."/>
            <person name="Petersen B."/>
            <person name="Wilson J."/>
        </authorList>
    </citation>
    <scope>NUCLEOTIDE SEQUENCE</scope>
    <source>
        <strain evidence="3">AA19_3_7</strain>
        <tissue evidence="3">Leaf</tissue>
    </source>
</reference>
<dbReference type="Proteomes" id="UP001206925">
    <property type="component" value="Unassembled WGS sequence"/>
</dbReference>